<gene>
    <name evidence="2" type="ORF">GQ651_17985</name>
</gene>
<protein>
    <submittedName>
        <fullName evidence="2">Uncharacterized protein</fullName>
    </submittedName>
</protein>
<dbReference type="RefSeq" id="WP_160765666.1">
    <property type="nucleotide sequence ID" value="NZ_WUPT01000005.1"/>
</dbReference>
<keyword evidence="1" id="KW-1133">Transmembrane helix</keyword>
<keyword evidence="1" id="KW-0812">Transmembrane</keyword>
<proteinExistence type="predicted"/>
<feature type="transmembrane region" description="Helical" evidence="1">
    <location>
        <begin position="128"/>
        <end position="149"/>
    </location>
</feature>
<dbReference type="EMBL" id="WUPT01000005">
    <property type="protein sequence ID" value="MXQ09740.1"/>
    <property type="molecule type" value="Genomic_DNA"/>
</dbReference>
<reference evidence="2 3" key="1">
    <citation type="submission" date="2019-12" db="EMBL/GenBank/DDBJ databases">
        <authorList>
            <person name="Lee S.D."/>
        </authorList>
    </citation>
    <scope>NUCLEOTIDE SEQUENCE [LARGE SCALE GENOMIC DNA]</scope>
    <source>
        <strain evidence="2 3">GH1-50</strain>
    </source>
</reference>
<sequence length="277" mass="29757">MMAFLGPKGFSIEVTEGIDLERTLVLTGQRVTVGTGPGDDLRLGARDVVSGHITFERRKDGKGWEFFTSDRGVSEVDRGNPRTGAVRPGMWFRLGRETRIDIRRVAAPVETEAAPSGGAQPKTVPLGVALPAMGLMVLAAVGFVLFAGAGQTGQSGMRTTGWVERSAPIEPAVERCLASAGSQARTISPDDPSSAFWRTVSLRQSDPAAARAAEADLIREVRAILTEAHFLTRENRAADASEALRRMEYVLPVGLTDCPILSASRFDLALLELRGNR</sequence>
<organism evidence="2 3">
    <name type="scientific">Kangsaoukella pontilimi</name>
    <dbReference type="NCBI Taxonomy" id="2691042"/>
    <lineage>
        <taxon>Bacteria</taxon>
        <taxon>Pseudomonadati</taxon>
        <taxon>Pseudomonadota</taxon>
        <taxon>Alphaproteobacteria</taxon>
        <taxon>Rhodobacterales</taxon>
        <taxon>Paracoccaceae</taxon>
        <taxon>Kangsaoukella</taxon>
    </lineage>
</organism>
<comment type="caution">
    <text evidence="2">The sequence shown here is derived from an EMBL/GenBank/DDBJ whole genome shotgun (WGS) entry which is preliminary data.</text>
</comment>
<accession>A0A7C9MYA7</accession>
<reference evidence="2 3" key="2">
    <citation type="submission" date="2020-03" db="EMBL/GenBank/DDBJ databases">
        <title>Kangsaoukella pontilimi gen. nov., sp. nov., a new member of the family Rhodobacteraceae isolated from a tidal mudflat.</title>
        <authorList>
            <person name="Kim I.S."/>
        </authorList>
    </citation>
    <scope>NUCLEOTIDE SEQUENCE [LARGE SCALE GENOMIC DNA]</scope>
    <source>
        <strain evidence="2 3">GH1-50</strain>
    </source>
</reference>
<keyword evidence="3" id="KW-1185">Reference proteome</keyword>
<dbReference type="Proteomes" id="UP000480350">
    <property type="component" value="Unassembled WGS sequence"/>
</dbReference>
<name>A0A7C9MYA7_9RHOB</name>
<evidence type="ECO:0000313" key="3">
    <source>
        <dbReference type="Proteomes" id="UP000480350"/>
    </source>
</evidence>
<dbReference type="AlphaFoldDB" id="A0A7C9MYA7"/>
<evidence type="ECO:0000313" key="2">
    <source>
        <dbReference type="EMBL" id="MXQ09740.1"/>
    </source>
</evidence>
<keyword evidence="1" id="KW-0472">Membrane</keyword>
<evidence type="ECO:0000256" key="1">
    <source>
        <dbReference type="SAM" id="Phobius"/>
    </source>
</evidence>